<dbReference type="InterPro" id="IPR057271">
    <property type="entry name" value="YagK_YfjJ_C"/>
</dbReference>
<feature type="domain" description="YagK/YfjJ C-terminal" evidence="1">
    <location>
        <begin position="31"/>
        <end position="209"/>
    </location>
</feature>
<evidence type="ECO:0000313" key="3">
    <source>
        <dbReference type="Proteomes" id="UP001224622"/>
    </source>
</evidence>
<dbReference type="Pfam" id="PF11726">
    <property type="entry name" value="YagK_YfjJ_C"/>
    <property type="match status" value="1"/>
</dbReference>
<comment type="caution">
    <text evidence="2">The sequence shown here is derived from an EMBL/GenBank/DDBJ whole genome shotgun (WGS) entry which is preliminary data.</text>
</comment>
<dbReference type="Proteomes" id="UP001224622">
    <property type="component" value="Unassembled WGS sequence"/>
</dbReference>
<accession>A0AAJ2D9K0</accession>
<proteinExistence type="predicted"/>
<sequence>MFSPNYLDHRHGPLNDNYLEKLEFVINNALSDHPRTFAVRADLRLSPTWFKNDMPPCNPNLSPDLMTRFIRSLMAKIKSYRQRLTKQGKRAYPCTLRYYWVREIETLDYPHYHTLLFFNKDLFWQLGRFDPASQDLSAMIQQAWLSALGLHGYDEYRALVHFPDNPTYVLDRSKPDFDDHYKAFVFRASYLAKDRSKVYSASDRSIGYSQK</sequence>
<dbReference type="EMBL" id="JAVIGA010000012">
    <property type="protein sequence ID" value="MDQ9127403.1"/>
    <property type="molecule type" value="Genomic_DNA"/>
</dbReference>
<protein>
    <submittedName>
        <fullName evidence="2">Inovirus Gp2 family protein</fullName>
    </submittedName>
</protein>
<name>A0AAJ2D9K0_SERFO</name>
<dbReference type="AlphaFoldDB" id="A0AAJ2D9K0"/>
<dbReference type="RefSeq" id="WP_309047594.1">
    <property type="nucleotide sequence ID" value="NZ_JAVIGA010000012.1"/>
</dbReference>
<reference evidence="2" key="1">
    <citation type="submission" date="2023-08" db="EMBL/GenBank/DDBJ databases">
        <title>The Comparative Genomic Analysis of Yersiniaceae from Polar Regions.</title>
        <authorList>
            <person name="Goncharov A."/>
            <person name="Aslanov B."/>
            <person name="Kolodzhieva V."/>
            <person name="Azarov D."/>
            <person name="Mochov A."/>
            <person name="Lebedeva E."/>
        </authorList>
    </citation>
    <scope>NUCLEOTIDE SEQUENCE</scope>
    <source>
        <strain evidence="2">Vf</strain>
    </source>
</reference>
<organism evidence="2 3">
    <name type="scientific">Serratia fonticola</name>
    <dbReference type="NCBI Taxonomy" id="47917"/>
    <lineage>
        <taxon>Bacteria</taxon>
        <taxon>Pseudomonadati</taxon>
        <taxon>Pseudomonadota</taxon>
        <taxon>Gammaproteobacteria</taxon>
        <taxon>Enterobacterales</taxon>
        <taxon>Yersiniaceae</taxon>
        <taxon>Serratia</taxon>
    </lineage>
</organism>
<gene>
    <name evidence="2" type="ORF">RDT67_13265</name>
</gene>
<evidence type="ECO:0000259" key="1">
    <source>
        <dbReference type="Pfam" id="PF11726"/>
    </source>
</evidence>
<evidence type="ECO:0000313" key="2">
    <source>
        <dbReference type="EMBL" id="MDQ9127403.1"/>
    </source>
</evidence>